<evidence type="ECO:0000313" key="3">
    <source>
        <dbReference type="Proteomes" id="UP000481861"/>
    </source>
</evidence>
<protein>
    <recommendedName>
        <fullName evidence="4">Metallo-dependent hydrolase</fullName>
    </recommendedName>
</protein>
<accession>A0A7C8I498</accession>
<dbReference type="Gene3D" id="3.20.20.140">
    <property type="entry name" value="Metal-dependent hydrolases"/>
    <property type="match status" value="1"/>
</dbReference>
<dbReference type="InterPro" id="IPR032466">
    <property type="entry name" value="Metal_Hydrolase"/>
</dbReference>
<dbReference type="InterPro" id="IPR053044">
    <property type="entry name" value="Metallo-hydrolase/TatD-type"/>
</dbReference>
<sequence>MAENTQEEPFPWHLGVFDAHCHPTDTMSSISTIPKMKARVLTVMATRGQDQQLVSSVAEDHYIKSPNPADWKPEERIIPCWGWHPWFSHQMYVADEDNSFQTQEKEGKNLQGEDKIRHYHAVLRSNRATLSDEDRRHFLSFPDPMPLSRYLAQTRTYLERYPLALVGEIGLDSASRIPVAPDADADADADAAVTPGGRDGRRLTPFRTHKAHQKKVFKLQLQLAAEMGRAVSIHGVQLQGTVFEVLRELYAGHERKFLSRRERKKRGIDEHGNDEPIVPVPQTSHPHAQPQPRPYPPRICLHSYSGTPADFNMYLNRAIPMEIFVSFSAAVHLGGKQPGFEDMVRFVPDDMVLVESDLHTAGPEMDDLLEVIVRRVCRVKGWGLEDGVRRLGRNWKRFVFGEEREGMGTGRSE</sequence>
<dbReference type="PANTHER" id="PTHR47345:SF1">
    <property type="entry name" value="CUT9-INTERACTING PROTEIN SCN1"/>
    <property type="match status" value="1"/>
</dbReference>
<reference evidence="2 3" key="1">
    <citation type="submission" date="2020-01" db="EMBL/GenBank/DDBJ databases">
        <authorList>
            <consortium name="DOE Joint Genome Institute"/>
            <person name="Haridas S."/>
            <person name="Albert R."/>
            <person name="Binder M."/>
            <person name="Bloem J."/>
            <person name="Labutti K."/>
            <person name="Salamov A."/>
            <person name="Andreopoulos B."/>
            <person name="Baker S.E."/>
            <person name="Barry K."/>
            <person name="Bills G."/>
            <person name="Bluhm B.H."/>
            <person name="Cannon C."/>
            <person name="Castanera R."/>
            <person name="Culley D.E."/>
            <person name="Daum C."/>
            <person name="Ezra D."/>
            <person name="Gonzalez J.B."/>
            <person name="Henrissat B."/>
            <person name="Kuo A."/>
            <person name="Liang C."/>
            <person name="Lipzen A."/>
            <person name="Lutzoni F."/>
            <person name="Magnuson J."/>
            <person name="Mondo S."/>
            <person name="Nolan M."/>
            <person name="Ohm R."/>
            <person name="Pangilinan J."/>
            <person name="Park H.-J.H."/>
            <person name="Ramirez L."/>
            <person name="Alfaro M."/>
            <person name="Sun H."/>
            <person name="Tritt A."/>
            <person name="Yoshinaga Y."/>
            <person name="Zwiers L.-H.L."/>
            <person name="Turgeon B.G."/>
            <person name="Goodwin S.B."/>
            <person name="Spatafora J.W."/>
            <person name="Crous P.W."/>
            <person name="Grigoriev I.V."/>
        </authorList>
    </citation>
    <scope>NUCLEOTIDE SEQUENCE [LARGE SCALE GENOMIC DNA]</scope>
    <source>
        <strain evidence="2 3">CBS 611.86</strain>
    </source>
</reference>
<gene>
    <name evidence="2" type="ORF">BDV95DRAFT_61688</name>
</gene>
<dbReference type="GO" id="GO:0016788">
    <property type="term" value="F:hydrolase activity, acting on ester bonds"/>
    <property type="evidence" value="ECO:0007669"/>
    <property type="project" value="InterPro"/>
</dbReference>
<name>A0A7C8I498_9PLEO</name>
<dbReference type="Pfam" id="PF01026">
    <property type="entry name" value="TatD_DNase"/>
    <property type="match status" value="1"/>
</dbReference>
<evidence type="ECO:0000256" key="1">
    <source>
        <dbReference type="SAM" id="MobiDB-lite"/>
    </source>
</evidence>
<keyword evidence="3" id="KW-1185">Reference proteome</keyword>
<organism evidence="2 3">
    <name type="scientific">Massariosphaeria phaeospora</name>
    <dbReference type="NCBI Taxonomy" id="100035"/>
    <lineage>
        <taxon>Eukaryota</taxon>
        <taxon>Fungi</taxon>
        <taxon>Dikarya</taxon>
        <taxon>Ascomycota</taxon>
        <taxon>Pezizomycotina</taxon>
        <taxon>Dothideomycetes</taxon>
        <taxon>Pleosporomycetidae</taxon>
        <taxon>Pleosporales</taxon>
        <taxon>Pleosporales incertae sedis</taxon>
        <taxon>Massariosphaeria</taxon>
    </lineage>
</organism>
<proteinExistence type="predicted"/>
<dbReference type="PANTHER" id="PTHR47345">
    <property type="entry name" value="CUT9-INTERACTING PROTEIN SCN1"/>
    <property type="match status" value="1"/>
</dbReference>
<dbReference type="InterPro" id="IPR001130">
    <property type="entry name" value="TatD-like"/>
</dbReference>
<comment type="caution">
    <text evidence="2">The sequence shown here is derived from an EMBL/GenBank/DDBJ whole genome shotgun (WGS) entry which is preliminary data.</text>
</comment>
<feature type="region of interest" description="Disordered" evidence="1">
    <location>
        <begin position="184"/>
        <end position="204"/>
    </location>
</feature>
<dbReference type="Proteomes" id="UP000481861">
    <property type="component" value="Unassembled WGS sequence"/>
</dbReference>
<dbReference type="OrthoDB" id="413993at2759"/>
<evidence type="ECO:0008006" key="4">
    <source>
        <dbReference type="Google" id="ProtNLM"/>
    </source>
</evidence>
<feature type="region of interest" description="Disordered" evidence="1">
    <location>
        <begin position="261"/>
        <end position="295"/>
    </location>
</feature>
<dbReference type="EMBL" id="JAADJZ010000013">
    <property type="protein sequence ID" value="KAF2870489.1"/>
    <property type="molecule type" value="Genomic_DNA"/>
</dbReference>
<evidence type="ECO:0000313" key="2">
    <source>
        <dbReference type="EMBL" id="KAF2870489.1"/>
    </source>
</evidence>
<dbReference type="AlphaFoldDB" id="A0A7C8I498"/>
<dbReference type="SUPFAM" id="SSF51556">
    <property type="entry name" value="Metallo-dependent hydrolases"/>
    <property type="match status" value="1"/>
</dbReference>